<evidence type="ECO:0000313" key="3">
    <source>
        <dbReference type="Proteomes" id="UP000308092"/>
    </source>
</evidence>
<dbReference type="Gene3D" id="3.30.450.70">
    <property type="match status" value="1"/>
</dbReference>
<evidence type="ECO:0000313" key="4">
    <source>
        <dbReference type="Proteomes" id="UP000324241"/>
    </source>
</evidence>
<evidence type="ECO:0000313" key="2">
    <source>
        <dbReference type="EMBL" id="THC97637.1"/>
    </source>
</evidence>
<dbReference type="Pfam" id="PF04628">
    <property type="entry name" value="Sedlin_N"/>
    <property type="match status" value="1"/>
</dbReference>
<sequence length="195" mass="21178">MSYYFTILSPRDVPLFNIAFGTSKGGGDGIARFRFPDTAQYMNQFIIHSSLDILEEAQWMNGNMYLKHIDTYPPASSYISAFLTPSGARFLLLHQPPTLPSTNTTGSSSSGTAGSSLLASSFSSSALAGSSSRASSSSIAANPTAPQTEEAVRQFMNEVFENYVKTVMSPFYRQGMVIKSPVFRNKVAAAGRKWL</sequence>
<dbReference type="EMBL" id="QUQM01000002">
    <property type="protein sequence ID" value="KAA8652402.1"/>
    <property type="molecule type" value="Genomic_DNA"/>
</dbReference>
<proteinExistence type="predicted"/>
<dbReference type="CDD" id="cd14825">
    <property type="entry name" value="TRAPPC2_sedlin"/>
    <property type="match status" value="1"/>
</dbReference>
<dbReference type="STRING" id="1220188.A0A4S3JRV4"/>
<organism evidence="2 3">
    <name type="scientific">Aspergillus tanneri</name>
    <dbReference type="NCBI Taxonomy" id="1220188"/>
    <lineage>
        <taxon>Eukaryota</taxon>
        <taxon>Fungi</taxon>
        <taxon>Dikarya</taxon>
        <taxon>Ascomycota</taxon>
        <taxon>Pezizomycotina</taxon>
        <taxon>Eurotiomycetes</taxon>
        <taxon>Eurotiomycetidae</taxon>
        <taxon>Eurotiales</taxon>
        <taxon>Aspergillaceae</taxon>
        <taxon>Aspergillus</taxon>
        <taxon>Aspergillus subgen. Circumdati</taxon>
    </lineage>
</organism>
<accession>A0A4S3JRV4</accession>
<dbReference type="RefSeq" id="XP_033431763.1">
    <property type="nucleotide sequence ID" value="XM_033566006.1"/>
</dbReference>
<dbReference type="AlphaFoldDB" id="A0A4S3JRV4"/>
<name>A0A4S3JRV4_9EURO</name>
<dbReference type="EMBL" id="SOSA01000068">
    <property type="protein sequence ID" value="THC97637.1"/>
    <property type="molecule type" value="Genomic_DNA"/>
</dbReference>
<evidence type="ECO:0000313" key="1">
    <source>
        <dbReference type="EMBL" id="KAA8652402.1"/>
    </source>
</evidence>
<gene>
    <name evidence="1" type="primary">TRAPPC2</name>
    <name evidence="1" type="ORF">ATNIH1004_001306</name>
    <name evidence="2" type="ORF">EYZ11_002863</name>
</gene>
<dbReference type="GeneID" id="54324008"/>
<comment type="caution">
    <text evidence="2">The sequence shown here is derived from an EMBL/GenBank/DDBJ whole genome shotgun (WGS) entry which is preliminary data.</text>
</comment>
<dbReference type="Proteomes" id="UP000308092">
    <property type="component" value="Unassembled WGS sequence"/>
</dbReference>
<dbReference type="GO" id="GO:0005737">
    <property type="term" value="C:cytoplasm"/>
    <property type="evidence" value="ECO:0007669"/>
    <property type="project" value="GOC"/>
</dbReference>
<protein>
    <submittedName>
        <fullName evidence="1">Trafficking protein particle complex subunit 2</fullName>
    </submittedName>
</protein>
<reference evidence="1 4" key="2">
    <citation type="submission" date="2019-08" db="EMBL/GenBank/DDBJ databases">
        <title>The genome sequence of a newly discovered highly antifungal drug resistant Aspergillus species, Aspergillus tanneri NIH 1004.</title>
        <authorList>
            <person name="Mounaud S."/>
            <person name="Singh I."/>
            <person name="Joardar V."/>
            <person name="Pakala S."/>
            <person name="Pakala S."/>
            <person name="Venepally P."/>
            <person name="Chung J.K."/>
            <person name="Losada L."/>
            <person name="Nierman W.C."/>
        </authorList>
    </citation>
    <scope>NUCLEOTIDE SEQUENCE [LARGE SCALE GENOMIC DNA]</scope>
    <source>
        <strain evidence="1 4">NIH1004</strain>
    </source>
</reference>
<dbReference type="PANTHER" id="PTHR12403">
    <property type="entry name" value="TRAFFICKING PROTEIN PARTICLE COMPLEX SUBUNIT 2"/>
    <property type="match status" value="1"/>
</dbReference>
<reference evidence="2 3" key="1">
    <citation type="submission" date="2019-03" db="EMBL/GenBank/DDBJ databases">
        <title>The genome sequence of a newly discovered highly antifungal drug resistant Aspergillus species, Aspergillus tanneri NIH 1004.</title>
        <authorList>
            <person name="Mounaud S."/>
            <person name="Singh I."/>
            <person name="Joardar V."/>
            <person name="Pakala S."/>
            <person name="Pakala S."/>
            <person name="Venepally P."/>
            <person name="Hoover J."/>
            <person name="Nierman W."/>
            <person name="Chung J."/>
            <person name="Losada L."/>
        </authorList>
    </citation>
    <scope>NUCLEOTIDE SEQUENCE [LARGE SCALE GENOMIC DNA]</scope>
    <source>
        <strain evidence="2 3">NIH1004</strain>
    </source>
</reference>
<dbReference type="InterPro" id="IPR011012">
    <property type="entry name" value="Longin-like_dom_sf"/>
</dbReference>
<dbReference type="SUPFAM" id="SSF64356">
    <property type="entry name" value="SNARE-like"/>
    <property type="match status" value="1"/>
</dbReference>
<dbReference type="Proteomes" id="UP000324241">
    <property type="component" value="Unassembled WGS sequence"/>
</dbReference>
<dbReference type="InterPro" id="IPR006722">
    <property type="entry name" value="Sedlin"/>
</dbReference>
<dbReference type="GO" id="GO:0006888">
    <property type="term" value="P:endoplasmic reticulum to Golgi vesicle-mediated transport"/>
    <property type="evidence" value="ECO:0007669"/>
    <property type="project" value="InterPro"/>
</dbReference>
<keyword evidence="3" id="KW-1185">Reference proteome</keyword>
<dbReference type="VEuPathDB" id="FungiDB:EYZ11_002863"/>
<dbReference type="OrthoDB" id="10252102at2759"/>